<dbReference type="InterPro" id="IPR054608">
    <property type="entry name" value="SYY-like_C"/>
</dbReference>
<keyword evidence="2 8" id="KW-0547">Nucleotide-binding</keyword>
<evidence type="ECO:0000256" key="5">
    <source>
        <dbReference type="ARBA" id="ARBA00022917"/>
    </source>
</evidence>
<keyword evidence="4 9" id="KW-0694">RNA-binding</keyword>
<dbReference type="Gene3D" id="1.10.240.10">
    <property type="entry name" value="Tyrosyl-Transfer RNA Synthetase"/>
    <property type="match status" value="1"/>
</dbReference>
<dbReference type="PRINTS" id="PR01040">
    <property type="entry name" value="TRNASYNTHTYR"/>
</dbReference>
<evidence type="ECO:0000256" key="3">
    <source>
        <dbReference type="ARBA" id="ARBA00022840"/>
    </source>
</evidence>
<dbReference type="GO" id="GO:0006437">
    <property type="term" value="P:tyrosyl-tRNA aminoacylation"/>
    <property type="evidence" value="ECO:0007669"/>
    <property type="project" value="UniProtKB-UniRule"/>
</dbReference>
<evidence type="ECO:0000259" key="10">
    <source>
        <dbReference type="Pfam" id="PF22421"/>
    </source>
</evidence>
<dbReference type="EMBL" id="LCDF01000023">
    <property type="protein sequence ID" value="KKS46829.1"/>
    <property type="molecule type" value="Genomic_DNA"/>
</dbReference>
<comment type="subunit">
    <text evidence="8">Homodimer.</text>
</comment>
<dbReference type="GO" id="GO:0005524">
    <property type="term" value="F:ATP binding"/>
    <property type="evidence" value="ECO:0007669"/>
    <property type="project" value="UniProtKB-UniRule"/>
</dbReference>
<dbReference type="GO" id="GO:0004831">
    <property type="term" value="F:tyrosine-tRNA ligase activity"/>
    <property type="evidence" value="ECO:0007669"/>
    <property type="project" value="UniProtKB-UniRule"/>
</dbReference>
<evidence type="ECO:0000256" key="4">
    <source>
        <dbReference type="ARBA" id="ARBA00022884"/>
    </source>
</evidence>
<evidence type="ECO:0000256" key="1">
    <source>
        <dbReference type="ARBA" id="ARBA00022598"/>
    </source>
</evidence>
<keyword evidence="8" id="KW-0963">Cytoplasm</keyword>
<keyword evidence="1 8" id="KW-0436">Ligase</keyword>
<evidence type="ECO:0000313" key="11">
    <source>
        <dbReference type="EMBL" id="KKS46829.1"/>
    </source>
</evidence>
<dbReference type="InterPro" id="IPR024088">
    <property type="entry name" value="Tyr-tRNA-ligase_bac-type"/>
</dbReference>
<gene>
    <name evidence="8" type="primary">tyrS</name>
    <name evidence="11" type="ORF">UV11_C0023G0005</name>
</gene>
<feature type="short sequence motif" description="'HIGH' region" evidence="8">
    <location>
        <begin position="38"/>
        <end position="47"/>
    </location>
</feature>
<reference evidence="11 12" key="1">
    <citation type="journal article" date="2015" name="Nature">
        <title>rRNA introns, odd ribosomes, and small enigmatic genomes across a large radiation of phyla.</title>
        <authorList>
            <person name="Brown C.T."/>
            <person name="Hug L.A."/>
            <person name="Thomas B.C."/>
            <person name="Sharon I."/>
            <person name="Castelle C.J."/>
            <person name="Singh A."/>
            <person name="Wilkins M.J."/>
            <person name="Williams K.H."/>
            <person name="Banfield J.F."/>
        </authorList>
    </citation>
    <scope>NUCLEOTIDE SEQUENCE [LARGE SCALE GENOMIC DNA]</scope>
</reference>
<evidence type="ECO:0000256" key="2">
    <source>
        <dbReference type="ARBA" id="ARBA00022741"/>
    </source>
</evidence>
<comment type="similarity">
    <text evidence="8">Belongs to the class-I aminoacyl-tRNA synthetase family. TyrS type 1 subfamily.</text>
</comment>
<dbReference type="GO" id="GO:0005829">
    <property type="term" value="C:cytosol"/>
    <property type="evidence" value="ECO:0007669"/>
    <property type="project" value="TreeGrafter"/>
</dbReference>
<dbReference type="Pfam" id="PF22421">
    <property type="entry name" value="SYY_C-terminal"/>
    <property type="match status" value="1"/>
</dbReference>
<dbReference type="InterPro" id="IPR014729">
    <property type="entry name" value="Rossmann-like_a/b/a_fold"/>
</dbReference>
<dbReference type="HAMAP" id="MF_02006">
    <property type="entry name" value="Tyr_tRNA_synth_type1"/>
    <property type="match status" value="1"/>
</dbReference>
<dbReference type="FunFam" id="1.10.240.10:FF:000001">
    <property type="entry name" value="Tyrosine--tRNA ligase"/>
    <property type="match status" value="1"/>
</dbReference>
<comment type="caution">
    <text evidence="11">The sequence shown here is derived from an EMBL/GenBank/DDBJ whole genome shotgun (WGS) entry which is preliminary data.</text>
</comment>
<dbReference type="CDD" id="cd00165">
    <property type="entry name" value="S4"/>
    <property type="match status" value="1"/>
</dbReference>
<dbReference type="PROSITE" id="PS50889">
    <property type="entry name" value="S4"/>
    <property type="match status" value="1"/>
</dbReference>
<dbReference type="PANTHER" id="PTHR11766">
    <property type="entry name" value="TYROSYL-TRNA SYNTHETASE"/>
    <property type="match status" value="1"/>
</dbReference>
<feature type="short sequence motif" description="'KMSKS' region" evidence="8">
    <location>
        <begin position="228"/>
        <end position="232"/>
    </location>
</feature>
<dbReference type="InterPro" id="IPR024107">
    <property type="entry name" value="Tyr-tRNA-ligase_bac_1"/>
</dbReference>
<sequence length="405" mass="45280">MEKLSEELKWRGFVNQTTYDNLARLDGEPISLYFGVDPSADSMTIGNLAAAMLVRHFINAGHNAYLLVGGATGMIGDPDGKADERNLKTIEEVSKNRKGIATQYLRIFEGKEFKVVDNYDWFKDIKYLDFLREVGKYMPVSQMLSRGFIKSRLGDSGSGISYAEFSYSLIQGFDFVYLNRKYGITLQLCGADQWGNCITGVDLLRRIDGIEAHVLSMPLIINKATGKKFGKSEEGAVWLDSNRTSVYKFYQYWLNVDDKDVIDYAKIYTLMSWDDLEALAKKQTEDPSSRIAQKTLATYVTDLVHGVERRNSVERVTDVLFGRCEFTKLNSNDVDQLASEIPTINKGGTVVEALFKVGYASSSGAARRLISSGAISVNGKKISVDEVLTKLSLVKKGKNNFILVR</sequence>
<dbReference type="NCBIfam" id="TIGR00234">
    <property type="entry name" value="tyrS"/>
    <property type="match status" value="1"/>
</dbReference>
<evidence type="ECO:0000256" key="6">
    <source>
        <dbReference type="ARBA" id="ARBA00023146"/>
    </source>
</evidence>
<dbReference type="InterPro" id="IPR002305">
    <property type="entry name" value="aa-tRNA-synth_Ic"/>
</dbReference>
<accession>A0A0G0ZDR4</accession>
<dbReference type="SUPFAM" id="SSF55174">
    <property type="entry name" value="Alpha-L RNA-binding motif"/>
    <property type="match status" value="1"/>
</dbReference>
<feature type="domain" description="Tyrosine--tRNA ligase SYY-like C-terminal" evidence="10">
    <location>
        <begin position="333"/>
        <end position="404"/>
    </location>
</feature>
<protein>
    <recommendedName>
        <fullName evidence="8">Tyrosine--tRNA ligase</fullName>
        <ecNumber evidence="8">6.1.1.1</ecNumber>
    </recommendedName>
    <alternativeName>
        <fullName evidence="8">Tyrosyl-tRNA synthetase</fullName>
        <shortName evidence="8">TyrRS</shortName>
    </alternativeName>
</protein>
<dbReference type="Pfam" id="PF00579">
    <property type="entry name" value="tRNA-synt_1b"/>
    <property type="match status" value="1"/>
</dbReference>
<comment type="subcellular location">
    <subcellularLocation>
        <location evidence="8">Cytoplasm</location>
    </subcellularLocation>
</comment>
<dbReference type="AlphaFoldDB" id="A0A0G0ZDR4"/>
<keyword evidence="5 8" id="KW-0648">Protein biosynthesis</keyword>
<dbReference type="EC" id="6.1.1.1" evidence="8"/>
<evidence type="ECO:0000256" key="8">
    <source>
        <dbReference type="HAMAP-Rule" id="MF_02006"/>
    </source>
</evidence>
<dbReference type="InterPro" id="IPR001412">
    <property type="entry name" value="aa-tRNA-synth_I_CS"/>
</dbReference>
<dbReference type="STRING" id="1618659.UV11_C0023G0005"/>
<dbReference type="InterPro" id="IPR036986">
    <property type="entry name" value="S4_RNA-bd_sf"/>
</dbReference>
<organism evidence="11 12">
    <name type="scientific">Candidatus Giovannonibacteria bacterium GW2011_GWF2_42_19</name>
    <dbReference type="NCBI Taxonomy" id="1618659"/>
    <lineage>
        <taxon>Bacteria</taxon>
        <taxon>Candidatus Giovannoniibacteriota</taxon>
    </lineage>
</organism>
<proteinExistence type="inferred from homology"/>
<feature type="binding site" evidence="8">
    <location>
        <position position="167"/>
    </location>
    <ligand>
        <name>L-tyrosine</name>
        <dbReference type="ChEBI" id="CHEBI:58315"/>
    </ligand>
</feature>
<evidence type="ECO:0000313" key="12">
    <source>
        <dbReference type="Proteomes" id="UP000034036"/>
    </source>
</evidence>
<feature type="binding site" evidence="8">
    <location>
        <position position="171"/>
    </location>
    <ligand>
        <name>L-tyrosine</name>
        <dbReference type="ChEBI" id="CHEBI:58315"/>
    </ligand>
</feature>
<dbReference type="GO" id="GO:0003723">
    <property type="term" value="F:RNA binding"/>
    <property type="evidence" value="ECO:0007669"/>
    <property type="project" value="UniProtKB-KW"/>
</dbReference>
<dbReference type="CDD" id="cd00805">
    <property type="entry name" value="TyrRS_core"/>
    <property type="match status" value="1"/>
</dbReference>
<dbReference type="PANTHER" id="PTHR11766:SF0">
    <property type="entry name" value="TYROSINE--TRNA LIGASE, MITOCHONDRIAL"/>
    <property type="match status" value="1"/>
</dbReference>
<dbReference type="PATRIC" id="fig|1618659.3.peg.748"/>
<feature type="binding site" evidence="8">
    <location>
        <position position="33"/>
    </location>
    <ligand>
        <name>L-tyrosine</name>
        <dbReference type="ChEBI" id="CHEBI:58315"/>
    </ligand>
</feature>
<keyword evidence="6 8" id="KW-0030">Aminoacyl-tRNA synthetase</keyword>
<evidence type="ECO:0000256" key="7">
    <source>
        <dbReference type="ARBA" id="ARBA00048248"/>
    </source>
</evidence>
<name>A0A0G0ZDR4_9BACT</name>
<dbReference type="Gene3D" id="3.10.290.10">
    <property type="entry name" value="RNA-binding S4 domain"/>
    <property type="match status" value="1"/>
</dbReference>
<dbReference type="PROSITE" id="PS00178">
    <property type="entry name" value="AA_TRNA_LIGASE_I"/>
    <property type="match status" value="1"/>
</dbReference>
<keyword evidence="3 8" id="KW-0067">ATP-binding</keyword>
<comment type="catalytic activity">
    <reaction evidence="7 8">
        <text>tRNA(Tyr) + L-tyrosine + ATP = L-tyrosyl-tRNA(Tyr) + AMP + diphosphate + H(+)</text>
        <dbReference type="Rhea" id="RHEA:10220"/>
        <dbReference type="Rhea" id="RHEA-COMP:9706"/>
        <dbReference type="Rhea" id="RHEA-COMP:9707"/>
        <dbReference type="ChEBI" id="CHEBI:15378"/>
        <dbReference type="ChEBI" id="CHEBI:30616"/>
        <dbReference type="ChEBI" id="CHEBI:33019"/>
        <dbReference type="ChEBI" id="CHEBI:58315"/>
        <dbReference type="ChEBI" id="CHEBI:78442"/>
        <dbReference type="ChEBI" id="CHEBI:78536"/>
        <dbReference type="ChEBI" id="CHEBI:456215"/>
        <dbReference type="EC" id="6.1.1.1"/>
    </reaction>
</comment>
<dbReference type="SUPFAM" id="SSF52374">
    <property type="entry name" value="Nucleotidylyl transferase"/>
    <property type="match status" value="1"/>
</dbReference>
<dbReference type="Gene3D" id="3.40.50.620">
    <property type="entry name" value="HUPs"/>
    <property type="match status" value="1"/>
</dbReference>
<evidence type="ECO:0000256" key="9">
    <source>
        <dbReference type="PROSITE-ProRule" id="PRU00182"/>
    </source>
</evidence>
<feature type="binding site" evidence="8">
    <location>
        <position position="231"/>
    </location>
    <ligand>
        <name>ATP</name>
        <dbReference type="ChEBI" id="CHEBI:30616"/>
    </ligand>
</feature>
<dbReference type="InterPro" id="IPR002307">
    <property type="entry name" value="Tyr-tRNA-ligase"/>
</dbReference>
<comment type="function">
    <text evidence="8">Catalyzes the attachment of tyrosine to tRNA(Tyr) in a two-step reaction: tyrosine is first activated by ATP to form Tyr-AMP and then transferred to the acceptor end of tRNA(Tyr).</text>
</comment>
<dbReference type="Proteomes" id="UP000034036">
    <property type="component" value="Unassembled WGS sequence"/>
</dbReference>